<dbReference type="EMBL" id="RDQH01000343">
    <property type="protein sequence ID" value="RXH69492.1"/>
    <property type="molecule type" value="Genomic_DNA"/>
</dbReference>
<keyword evidence="2" id="KW-0472">Membrane</keyword>
<evidence type="ECO:0000256" key="2">
    <source>
        <dbReference type="SAM" id="Phobius"/>
    </source>
</evidence>
<keyword evidence="5" id="KW-1185">Reference proteome</keyword>
<organism evidence="4 5">
    <name type="scientific">Malus domestica</name>
    <name type="common">Apple</name>
    <name type="synonym">Pyrus malus</name>
    <dbReference type="NCBI Taxonomy" id="3750"/>
    <lineage>
        <taxon>Eukaryota</taxon>
        <taxon>Viridiplantae</taxon>
        <taxon>Streptophyta</taxon>
        <taxon>Embryophyta</taxon>
        <taxon>Tracheophyta</taxon>
        <taxon>Spermatophyta</taxon>
        <taxon>Magnoliopsida</taxon>
        <taxon>eudicotyledons</taxon>
        <taxon>Gunneridae</taxon>
        <taxon>Pentapetalae</taxon>
        <taxon>rosids</taxon>
        <taxon>fabids</taxon>
        <taxon>Rosales</taxon>
        <taxon>Rosaceae</taxon>
        <taxon>Amygdaloideae</taxon>
        <taxon>Maleae</taxon>
        <taxon>Malus</taxon>
    </lineage>
</organism>
<evidence type="ECO:0000313" key="4">
    <source>
        <dbReference type="EMBL" id="RXH69492.1"/>
    </source>
</evidence>
<feature type="transmembrane region" description="Helical" evidence="2">
    <location>
        <begin position="12"/>
        <end position="32"/>
    </location>
</feature>
<evidence type="ECO:0000313" key="5">
    <source>
        <dbReference type="Proteomes" id="UP000290289"/>
    </source>
</evidence>
<evidence type="ECO:0000259" key="3">
    <source>
        <dbReference type="Pfam" id="PF13962"/>
    </source>
</evidence>
<protein>
    <recommendedName>
        <fullName evidence="3">PGG domain-containing protein</fullName>
    </recommendedName>
</protein>
<dbReference type="AlphaFoldDB" id="A0A498HHX0"/>
<dbReference type="STRING" id="3750.A0A498HHX0"/>
<gene>
    <name evidence="4" type="ORF">DVH24_037276</name>
</gene>
<sequence>MPLGKWMKDAASSYIIVNALVITIMFVAAFIVPGENNQETSDLLTRTSKVAAVEEKDNDGGKEEDEQREAIEETAESWLCKDAIGERETLGGEQWRRVVEGCEGRREDEGRRILIPIQTLFLFRFSFYSASLKEAASFIEVASSTKEVRRISRAVRLTVALRRKLTAAMLSAFLDFALLPPFLTPSLFLSPFSSLHQPPHTPIRSSPYSKPPNPSSSPWLPRLRSFSSRDCNSLSLKCRSATSSVDSPPPAVDLR</sequence>
<keyword evidence="2" id="KW-0812">Transmembrane</keyword>
<keyword evidence="2" id="KW-1133">Transmembrane helix</keyword>
<dbReference type="Proteomes" id="UP000290289">
    <property type="component" value="Chromosome 17"/>
</dbReference>
<name>A0A498HHX0_MALDO</name>
<feature type="region of interest" description="Disordered" evidence="1">
    <location>
        <begin position="200"/>
        <end position="221"/>
    </location>
</feature>
<evidence type="ECO:0000256" key="1">
    <source>
        <dbReference type="SAM" id="MobiDB-lite"/>
    </source>
</evidence>
<proteinExistence type="predicted"/>
<accession>A0A498HHX0</accession>
<dbReference type="InterPro" id="IPR026961">
    <property type="entry name" value="PGG_dom"/>
</dbReference>
<feature type="domain" description="PGG" evidence="3">
    <location>
        <begin position="5"/>
        <end position="41"/>
    </location>
</feature>
<reference evidence="4 5" key="1">
    <citation type="submission" date="2018-10" db="EMBL/GenBank/DDBJ databases">
        <title>A high-quality apple genome assembly.</title>
        <authorList>
            <person name="Hu J."/>
        </authorList>
    </citation>
    <scope>NUCLEOTIDE SEQUENCE [LARGE SCALE GENOMIC DNA]</scope>
    <source>
        <strain evidence="5">cv. HFTH1</strain>
        <tissue evidence="4">Young leaf</tissue>
    </source>
</reference>
<comment type="caution">
    <text evidence="4">The sequence shown here is derived from an EMBL/GenBank/DDBJ whole genome shotgun (WGS) entry which is preliminary data.</text>
</comment>
<dbReference type="Pfam" id="PF13962">
    <property type="entry name" value="PGG"/>
    <property type="match status" value="1"/>
</dbReference>